<dbReference type="PANTHER" id="PTHR24421">
    <property type="entry name" value="NITRATE/NITRITE SENSOR PROTEIN NARX-RELATED"/>
    <property type="match status" value="1"/>
</dbReference>
<dbReference type="CDD" id="cd16917">
    <property type="entry name" value="HATPase_UhpB-NarQ-NarX-like"/>
    <property type="match status" value="1"/>
</dbReference>
<comment type="catalytic activity">
    <reaction evidence="1">
        <text>ATP + protein L-histidine = ADP + protein N-phospho-L-histidine.</text>
        <dbReference type="EC" id="2.7.13.3"/>
    </reaction>
</comment>
<dbReference type="PANTHER" id="PTHR24421:SF55">
    <property type="entry name" value="SENSOR HISTIDINE KINASE YDFH"/>
    <property type="match status" value="1"/>
</dbReference>
<dbReference type="SUPFAM" id="SSF55874">
    <property type="entry name" value="ATPase domain of HSP90 chaperone/DNA topoisomerase II/histidine kinase"/>
    <property type="match status" value="1"/>
</dbReference>
<dbReference type="RefSeq" id="WP_110941412.1">
    <property type="nucleotide sequence ID" value="NZ_FQZV01000028.1"/>
</dbReference>
<dbReference type="OrthoDB" id="9781904at2"/>
<evidence type="ECO:0000256" key="5">
    <source>
        <dbReference type="ARBA" id="ARBA00017322"/>
    </source>
</evidence>
<reference evidence="19" key="1">
    <citation type="submission" date="2016-11" db="EMBL/GenBank/DDBJ databases">
        <authorList>
            <person name="Varghese N."/>
            <person name="Submissions S."/>
        </authorList>
    </citation>
    <scope>NUCLEOTIDE SEQUENCE [LARGE SCALE GENOMIC DNA]</scope>
    <source>
        <strain evidence="19">DSM 17957</strain>
    </source>
</reference>
<dbReference type="InterPro" id="IPR005467">
    <property type="entry name" value="His_kinase_dom"/>
</dbReference>
<evidence type="ECO:0000256" key="12">
    <source>
        <dbReference type="ARBA" id="ARBA00023012"/>
    </source>
</evidence>
<evidence type="ECO:0000256" key="10">
    <source>
        <dbReference type="ARBA" id="ARBA00022777"/>
    </source>
</evidence>
<dbReference type="Gene3D" id="3.30.565.10">
    <property type="entry name" value="Histidine kinase-like ATPase, C-terminal domain"/>
    <property type="match status" value="1"/>
</dbReference>
<proteinExistence type="predicted"/>
<evidence type="ECO:0000256" key="9">
    <source>
        <dbReference type="ARBA" id="ARBA00022723"/>
    </source>
</evidence>
<dbReference type="Proteomes" id="UP000184536">
    <property type="component" value="Unassembled WGS sequence"/>
</dbReference>
<keyword evidence="7" id="KW-0963">Cytoplasm</keyword>
<dbReference type="InterPro" id="IPR050482">
    <property type="entry name" value="Sensor_HK_TwoCompSys"/>
</dbReference>
<protein>
    <recommendedName>
        <fullName evidence="5">Oxygen sensor histidine kinase NreB</fullName>
        <ecNumber evidence="4">2.7.13.3</ecNumber>
    </recommendedName>
    <alternativeName>
        <fullName evidence="15">Nitrogen regulation protein B</fullName>
    </alternativeName>
</protein>
<evidence type="ECO:0000256" key="1">
    <source>
        <dbReference type="ARBA" id="ARBA00000085"/>
    </source>
</evidence>
<dbReference type="AlphaFoldDB" id="A0A1M6K059"/>
<dbReference type="GO" id="GO:0046983">
    <property type="term" value="F:protein dimerization activity"/>
    <property type="evidence" value="ECO:0007669"/>
    <property type="project" value="InterPro"/>
</dbReference>
<evidence type="ECO:0000313" key="18">
    <source>
        <dbReference type="EMBL" id="SHJ52320.1"/>
    </source>
</evidence>
<dbReference type="PRINTS" id="PR00344">
    <property type="entry name" value="BCTRLSENSOR"/>
</dbReference>
<keyword evidence="12" id="KW-0902">Two-component regulatory system</keyword>
<accession>A0A1M6K059</accession>
<dbReference type="EC" id="2.7.13.3" evidence="4"/>
<dbReference type="GO" id="GO:0051539">
    <property type="term" value="F:4 iron, 4 sulfur cluster binding"/>
    <property type="evidence" value="ECO:0007669"/>
    <property type="project" value="UniProtKB-KW"/>
</dbReference>
<comment type="cofactor">
    <cofactor evidence="2">
        <name>[4Fe-4S] cluster</name>
        <dbReference type="ChEBI" id="CHEBI:49883"/>
    </cofactor>
</comment>
<evidence type="ECO:0000256" key="13">
    <source>
        <dbReference type="ARBA" id="ARBA00023014"/>
    </source>
</evidence>
<sequence>MYKPSLDVKKLNDIVKNTIDSLEKGKKEIFDIAESARNECRSAEQDLESIKRAASQLIEEVDMLVMLEKKSRQKLVLVSKDFKKFTEQDIKAAYEEAKDLQIKMTLKRQEERELIKRRGELERRLKNAYEVVKKAERLVSQVGVAMGYLSGNLRDVFEQLEDIQQKQVMGIKIIKAQEEERQRVARDIHDGPAQSMANVVIKAEICEKLIDRDIEKTKYELNQLKNFVRDALKDLRKIIYDLRPMSLDDLGLVPTIQRFIINFEDETKINVNFSVMAKGLSIDSIIQLSVFRIVQEALHNINKHAKASTVVIKLEVMHKNINMIIIDDGVGFNVEEAFRATKEESSYGLFIMRERVELLKGTIEISSDIGKGTRIRVSIPLGEEEELYDKK</sequence>
<dbReference type="SMART" id="SM00387">
    <property type="entry name" value="HATPase_c"/>
    <property type="match status" value="1"/>
</dbReference>
<dbReference type="InterPro" id="IPR011712">
    <property type="entry name" value="Sig_transdc_His_kin_sub3_dim/P"/>
</dbReference>
<dbReference type="InterPro" id="IPR016381">
    <property type="entry name" value="Sig_transdc_His_kinase_DegS"/>
</dbReference>
<evidence type="ECO:0000256" key="7">
    <source>
        <dbReference type="ARBA" id="ARBA00022490"/>
    </source>
</evidence>
<dbReference type="InterPro" id="IPR004358">
    <property type="entry name" value="Sig_transdc_His_kin-like_C"/>
</dbReference>
<evidence type="ECO:0000313" key="19">
    <source>
        <dbReference type="Proteomes" id="UP000184536"/>
    </source>
</evidence>
<feature type="domain" description="Histidine kinase" evidence="17">
    <location>
        <begin position="187"/>
        <end position="383"/>
    </location>
</feature>
<evidence type="ECO:0000256" key="2">
    <source>
        <dbReference type="ARBA" id="ARBA00001966"/>
    </source>
</evidence>
<dbReference type="Pfam" id="PF02518">
    <property type="entry name" value="HATPase_c"/>
    <property type="match status" value="1"/>
</dbReference>
<organism evidence="18 19">
    <name type="scientific">Geosporobacter subterraneus DSM 17957</name>
    <dbReference type="NCBI Taxonomy" id="1121919"/>
    <lineage>
        <taxon>Bacteria</taxon>
        <taxon>Bacillati</taxon>
        <taxon>Bacillota</taxon>
        <taxon>Clostridia</taxon>
        <taxon>Peptostreptococcales</taxon>
        <taxon>Thermotaleaceae</taxon>
        <taxon>Geosporobacter</taxon>
    </lineage>
</organism>
<evidence type="ECO:0000256" key="15">
    <source>
        <dbReference type="ARBA" id="ARBA00030800"/>
    </source>
</evidence>
<evidence type="ECO:0000256" key="4">
    <source>
        <dbReference type="ARBA" id="ARBA00012438"/>
    </source>
</evidence>
<name>A0A1M6K059_9FIRM</name>
<dbReference type="InterPro" id="IPR003594">
    <property type="entry name" value="HATPase_dom"/>
</dbReference>
<keyword evidence="19" id="KW-1185">Reference proteome</keyword>
<dbReference type="GO" id="GO:0005737">
    <property type="term" value="C:cytoplasm"/>
    <property type="evidence" value="ECO:0007669"/>
    <property type="project" value="UniProtKB-SubCell"/>
</dbReference>
<dbReference type="PIRSF" id="PIRSF003169">
    <property type="entry name" value="STHK_DegS"/>
    <property type="match status" value="1"/>
</dbReference>
<evidence type="ECO:0000256" key="16">
    <source>
        <dbReference type="SAM" id="Coils"/>
    </source>
</evidence>
<keyword evidence="8" id="KW-0808">Transferase</keyword>
<evidence type="ECO:0000256" key="11">
    <source>
        <dbReference type="ARBA" id="ARBA00023004"/>
    </source>
</evidence>
<dbReference type="STRING" id="1121919.SAMN02745975_02287"/>
<comment type="function">
    <text evidence="14">Member of the two-component regulatory system NreB/NreC involved in the control of dissimilatory nitrate/nitrite reduction in response to oxygen. NreB functions as a direct oxygen sensor histidine kinase which is autophosphorylated, in the absence of oxygen, probably at the conserved histidine residue, and transfers its phosphate group probably to a conserved aspartate residue of NreC. NreB/NreC activates the expression of the nitrate (narGHJI) and nitrite (nir) reductase operons, as well as the putative nitrate transporter gene narT.</text>
</comment>
<dbReference type="GO" id="GO:0016020">
    <property type="term" value="C:membrane"/>
    <property type="evidence" value="ECO:0007669"/>
    <property type="project" value="InterPro"/>
</dbReference>
<dbReference type="Pfam" id="PF07730">
    <property type="entry name" value="HisKA_3"/>
    <property type="match status" value="1"/>
</dbReference>
<evidence type="ECO:0000259" key="17">
    <source>
        <dbReference type="PROSITE" id="PS50109"/>
    </source>
</evidence>
<evidence type="ECO:0000256" key="14">
    <source>
        <dbReference type="ARBA" id="ARBA00024827"/>
    </source>
</evidence>
<evidence type="ECO:0000256" key="8">
    <source>
        <dbReference type="ARBA" id="ARBA00022679"/>
    </source>
</evidence>
<dbReference type="PROSITE" id="PS50109">
    <property type="entry name" value="HIS_KIN"/>
    <property type="match status" value="1"/>
</dbReference>
<keyword evidence="13" id="KW-0411">Iron-sulfur</keyword>
<feature type="coiled-coil region" evidence="16">
    <location>
        <begin position="33"/>
        <end position="138"/>
    </location>
</feature>
<dbReference type="Pfam" id="PF05384">
    <property type="entry name" value="DegS"/>
    <property type="match status" value="1"/>
</dbReference>
<dbReference type="InterPro" id="IPR008595">
    <property type="entry name" value="DegS"/>
</dbReference>
<keyword evidence="10 18" id="KW-0418">Kinase</keyword>
<dbReference type="InterPro" id="IPR036890">
    <property type="entry name" value="HATPase_C_sf"/>
</dbReference>
<keyword evidence="11" id="KW-0408">Iron</keyword>
<keyword evidence="9" id="KW-0479">Metal-binding</keyword>
<gene>
    <name evidence="18" type="ORF">SAMN02745975_02287</name>
</gene>
<keyword evidence="6" id="KW-0004">4Fe-4S</keyword>
<dbReference type="Gene3D" id="1.20.5.1930">
    <property type="match status" value="1"/>
</dbReference>
<keyword evidence="16" id="KW-0175">Coiled coil</keyword>
<dbReference type="GO" id="GO:0000155">
    <property type="term" value="F:phosphorelay sensor kinase activity"/>
    <property type="evidence" value="ECO:0007669"/>
    <property type="project" value="InterPro"/>
</dbReference>
<evidence type="ECO:0000256" key="6">
    <source>
        <dbReference type="ARBA" id="ARBA00022485"/>
    </source>
</evidence>
<dbReference type="GO" id="GO:0046872">
    <property type="term" value="F:metal ion binding"/>
    <property type="evidence" value="ECO:0007669"/>
    <property type="project" value="UniProtKB-KW"/>
</dbReference>
<dbReference type="EMBL" id="FQZV01000028">
    <property type="protein sequence ID" value="SHJ52320.1"/>
    <property type="molecule type" value="Genomic_DNA"/>
</dbReference>
<comment type="subcellular location">
    <subcellularLocation>
        <location evidence="3">Cytoplasm</location>
    </subcellularLocation>
</comment>
<evidence type="ECO:0000256" key="3">
    <source>
        <dbReference type="ARBA" id="ARBA00004496"/>
    </source>
</evidence>